<name>A0ABU0YUS1_9PROT</name>
<feature type="transmembrane region" description="Helical" evidence="6">
    <location>
        <begin position="248"/>
        <end position="265"/>
    </location>
</feature>
<keyword evidence="9" id="KW-1185">Reference proteome</keyword>
<feature type="transmembrane region" description="Helical" evidence="6">
    <location>
        <begin position="130"/>
        <end position="149"/>
    </location>
</feature>
<feature type="transmembrane region" description="Helical" evidence="6">
    <location>
        <begin position="36"/>
        <end position="56"/>
    </location>
</feature>
<feature type="transmembrane region" description="Helical" evidence="6">
    <location>
        <begin position="155"/>
        <end position="174"/>
    </location>
</feature>
<feature type="transmembrane region" description="Helical" evidence="6">
    <location>
        <begin position="68"/>
        <end position="90"/>
    </location>
</feature>
<dbReference type="Proteomes" id="UP001230156">
    <property type="component" value="Unassembled WGS sequence"/>
</dbReference>
<dbReference type="Pfam" id="PF00892">
    <property type="entry name" value="EamA"/>
    <property type="match status" value="2"/>
</dbReference>
<evidence type="ECO:0000259" key="7">
    <source>
        <dbReference type="Pfam" id="PF00892"/>
    </source>
</evidence>
<dbReference type="InterPro" id="IPR000620">
    <property type="entry name" value="EamA_dom"/>
</dbReference>
<evidence type="ECO:0000313" key="8">
    <source>
        <dbReference type="EMBL" id="MDQ7250875.1"/>
    </source>
</evidence>
<comment type="caution">
    <text evidence="8">The sequence shown here is derived from an EMBL/GenBank/DDBJ whole genome shotgun (WGS) entry which is preliminary data.</text>
</comment>
<feature type="transmembrane region" description="Helical" evidence="6">
    <location>
        <begin position="217"/>
        <end position="241"/>
    </location>
</feature>
<protein>
    <submittedName>
        <fullName evidence="8">DMT family transporter</fullName>
    </submittedName>
</protein>
<evidence type="ECO:0000256" key="5">
    <source>
        <dbReference type="ARBA" id="ARBA00023136"/>
    </source>
</evidence>
<gene>
    <name evidence="8" type="ORF">Q8A70_24515</name>
</gene>
<dbReference type="InterPro" id="IPR050638">
    <property type="entry name" value="AA-Vitamin_Transporters"/>
</dbReference>
<keyword evidence="5 6" id="KW-0472">Membrane</keyword>
<dbReference type="RefSeq" id="WP_379960690.1">
    <property type="nucleotide sequence ID" value="NZ_JAUYVI010000008.1"/>
</dbReference>
<evidence type="ECO:0000313" key="9">
    <source>
        <dbReference type="Proteomes" id="UP001230156"/>
    </source>
</evidence>
<feature type="transmembrane region" description="Helical" evidence="6">
    <location>
        <begin position="96"/>
        <end position="118"/>
    </location>
</feature>
<dbReference type="PANTHER" id="PTHR32322:SF2">
    <property type="entry name" value="EAMA DOMAIN-CONTAINING PROTEIN"/>
    <property type="match status" value="1"/>
</dbReference>
<dbReference type="SUPFAM" id="SSF103481">
    <property type="entry name" value="Multidrug resistance efflux transporter EmrE"/>
    <property type="match status" value="2"/>
</dbReference>
<dbReference type="PANTHER" id="PTHR32322">
    <property type="entry name" value="INNER MEMBRANE TRANSPORTER"/>
    <property type="match status" value="1"/>
</dbReference>
<evidence type="ECO:0000256" key="4">
    <source>
        <dbReference type="ARBA" id="ARBA00022989"/>
    </source>
</evidence>
<evidence type="ECO:0000256" key="6">
    <source>
        <dbReference type="SAM" id="Phobius"/>
    </source>
</evidence>
<sequence>MPPATSLGRLAPVAFVLLWSSGWVAAEFGAMVSGPLTFLVIRYAVAGVFFVAIAVLSGARWPSRRSELGHTLLSGVLLHGGYLGAVWWAIGQGVPAGISGIIAGLQPLLTALVAPYVLGERLSRLQRIGLVLGFLGVALAVLPKLLHAGSGGIPWFPVLVNVLGMVSVTSGTIYQKRYLQKIDIRVAATLQYLAALVVTVPFAFLLETFHVELGWQFLAVLAWSVLGTSVAAILLLLYLLSHGQVSRVASLVYLVPPLAALQAFVFLGEALTALTIAGTAIVVAGVYLANYKGKQPAAAPPPPAQ</sequence>
<evidence type="ECO:0000256" key="3">
    <source>
        <dbReference type="ARBA" id="ARBA00022692"/>
    </source>
</evidence>
<comment type="subcellular location">
    <subcellularLocation>
        <location evidence="1">Membrane</location>
        <topology evidence="1">Multi-pass membrane protein</topology>
    </subcellularLocation>
</comment>
<feature type="domain" description="EamA" evidence="7">
    <location>
        <begin position="158"/>
        <end position="290"/>
    </location>
</feature>
<keyword evidence="4 6" id="KW-1133">Transmembrane helix</keyword>
<organism evidence="8 9">
    <name type="scientific">Dongia sedimenti</name>
    <dbReference type="NCBI Taxonomy" id="3064282"/>
    <lineage>
        <taxon>Bacteria</taxon>
        <taxon>Pseudomonadati</taxon>
        <taxon>Pseudomonadota</taxon>
        <taxon>Alphaproteobacteria</taxon>
        <taxon>Rhodospirillales</taxon>
        <taxon>Dongiaceae</taxon>
        <taxon>Dongia</taxon>
    </lineage>
</organism>
<accession>A0ABU0YUS1</accession>
<feature type="transmembrane region" description="Helical" evidence="6">
    <location>
        <begin position="186"/>
        <end position="205"/>
    </location>
</feature>
<dbReference type="InterPro" id="IPR037185">
    <property type="entry name" value="EmrE-like"/>
</dbReference>
<comment type="similarity">
    <text evidence="2">Belongs to the EamA transporter family.</text>
</comment>
<evidence type="ECO:0000256" key="1">
    <source>
        <dbReference type="ARBA" id="ARBA00004141"/>
    </source>
</evidence>
<evidence type="ECO:0000256" key="2">
    <source>
        <dbReference type="ARBA" id="ARBA00007362"/>
    </source>
</evidence>
<feature type="transmembrane region" description="Helical" evidence="6">
    <location>
        <begin position="271"/>
        <end position="289"/>
    </location>
</feature>
<reference evidence="9" key="1">
    <citation type="submission" date="2023-08" db="EMBL/GenBank/DDBJ databases">
        <title>Rhodospirillaceae gen. nov., a novel taxon isolated from the Yangtze River Yuezi River estuary sludge.</title>
        <authorList>
            <person name="Ruan L."/>
        </authorList>
    </citation>
    <scope>NUCLEOTIDE SEQUENCE [LARGE SCALE GENOMIC DNA]</scope>
    <source>
        <strain evidence="9">R-7</strain>
    </source>
</reference>
<feature type="domain" description="EamA" evidence="7">
    <location>
        <begin position="13"/>
        <end position="141"/>
    </location>
</feature>
<dbReference type="EMBL" id="JAUYVI010000008">
    <property type="protein sequence ID" value="MDQ7250875.1"/>
    <property type="molecule type" value="Genomic_DNA"/>
</dbReference>
<proteinExistence type="inferred from homology"/>
<keyword evidence="3 6" id="KW-0812">Transmembrane</keyword>